<name>A0A9J5ZS98_SOLCO</name>
<proteinExistence type="predicted"/>
<feature type="compositionally biased region" description="Basic and acidic residues" evidence="1">
    <location>
        <begin position="231"/>
        <end position="247"/>
    </location>
</feature>
<evidence type="ECO:0000313" key="3">
    <source>
        <dbReference type="EMBL" id="KAG5614971.1"/>
    </source>
</evidence>
<gene>
    <name evidence="3" type="ORF">H5410_014795</name>
</gene>
<keyword evidence="4" id="KW-1185">Reference proteome</keyword>
<feature type="domain" description="Putative plant transposon protein" evidence="2">
    <location>
        <begin position="32"/>
        <end position="139"/>
    </location>
</feature>
<comment type="caution">
    <text evidence="3">The sequence shown here is derived from an EMBL/GenBank/DDBJ whole genome shotgun (WGS) entry which is preliminary data.</text>
</comment>
<dbReference type="Proteomes" id="UP000824120">
    <property type="component" value="Chromosome 3"/>
</dbReference>
<dbReference type="AlphaFoldDB" id="A0A9J5ZS98"/>
<accession>A0A9J5ZS98</accession>
<dbReference type="OrthoDB" id="1306244at2759"/>
<dbReference type="InterPro" id="IPR046796">
    <property type="entry name" value="Transposase_32_dom"/>
</dbReference>
<dbReference type="Pfam" id="PF20167">
    <property type="entry name" value="Transposase_32"/>
    <property type="match status" value="1"/>
</dbReference>
<evidence type="ECO:0000256" key="1">
    <source>
        <dbReference type="SAM" id="MobiDB-lite"/>
    </source>
</evidence>
<reference evidence="3 4" key="1">
    <citation type="submission" date="2020-09" db="EMBL/GenBank/DDBJ databases">
        <title>De no assembly of potato wild relative species, Solanum commersonii.</title>
        <authorList>
            <person name="Cho K."/>
        </authorList>
    </citation>
    <scope>NUCLEOTIDE SEQUENCE [LARGE SCALE GENOMIC DNA]</scope>
    <source>
        <strain evidence="3">LZ3.2</strain>
        <tissue evidence="3">Leaf</tissue>
    </source>
</reference>
<evidence type="ECO:0000313" key="4">
    <source>
        <dbReference type="Proteomes" id="UP000824120"/>
    </source>
</evidence>
<feature type="region of interest" description="Disordered" evidence="1">
    <location>
        <begin position="219"/>
        <end position="247"/>
    </location>
</feature>
<sequence length="247" mass="28814">MWLAELVPSIIGKERLSVLLVASKMFGNLGRREFYANWLTETKYKTVPIRGRDVKFTANILNVSFGTLNCDVGDFTRLKEKPPLLRYTSYIIVHSVFLLAKNLSYVMWDKVVLIYMLMKGMPINVGAILRDNMMMFRNNLRMITYFLRAEGIKEEVRNKTSRYGRDKTVGIKPTKTRTKTNNKSYKAKLYFNGANGKLLQNYRTQISRSPLFKMLRRKQYNSSRQPGIGDIRQDKRQEGKENIKMGR</sequence>
<organism evidence="3 4">
    <name type="scientific">Solanum commersonii</name>
    <name type="common">Commerson's wild potato</name>
    <name type="synonym">Commerson's nightshade</name>
    <dbReference type="NCBI Taxonomy" id="4109"/>
    <lineage>
        <taxon>Eukaryota</taxon>
        <taxon>Viridiplantae</taxon>
        <taxon>Streptophyta</taxon>
        <taxon>Embryophyta</taxon>
        <taxon>Tracheophyta</taxon>
        <taxon>Spermatophyta</taxon>
        <taxon>Magnoliopsida</taxon>
        <taxon>eudicotyledons</taxon>
        <taxon>Gunneridae</taxon>
        <taxon>Pentapetalae</taxon>
        <taxon>asterids</taxon>
        <taxon>lamiids</taxon>
        <taxon>Solanales</taxon>
        <taxon>Solanaceae</taxon>
        <taxon>Solanoideae</taxon>
        <taxon>Solaneae</taxon>
        <taxon>Solanum</taxon>
    </lineage>
</organism>
<dbReference type="EMBL" id="JACXVP010000003">
    <property type="protein sequence ID" value="KAG5614971.1"/>
    <property type="molecule type" value="Genomic_DNA"/>
</dbReference>
<evidence type="ECO:0000259" key="2">
    <source>
        <dbReference type="Pfam" id="PF20167"/>
    </source>
</evidence>
<protein>
    <recommendedName>
        <fullName evidence="2">Putative plant transposon protein domain-containing protein</fullName>
    </recommendedName>
</protein>